<name>A0ABS8BC53_9ACTN</name>
<organism evidence="2 3">
    <name type="scientific">Streptomyces antimicrobicus</name>
    <dbReference type="NCBI Taxonomy" id="2883108"/>
    <lineage>
        <taxon>Bacteria</taxon>
        <taxon>Bacillati</taxon>
        <taxon>Actinomycetota</taxon>
        <taxon>Actinomycetes</taxon>
        <taxon>Kitasatosporales</taxon>
        <taxon>Streptomycetaceae</taxon>
        <taxon>Streptomyces</taxon>
    </lineage>
</organism>
<reference evidence="2 3" key="1">
    <citation type="submission" date="2021-10" db="EMBL/GenBank/DDBJ databases">
        <title>Streptomyces sp. strain SMC 277, a novel streptomycete isolated from soil.</title>
        <authorList>
            <person name="Chanama M."/>
        </authorList>
    </citation>
    <scope>NUCLEOTIDE SEQUENCE [LARGE SCALE GENOMIC DNA]</scope>
    <source>
        <strain evidence="2 3">SMC 277</strain>
    </source>
</reference>
<dbReference type="EMBL" id="JAJAUY010000110">
    <property type="protein sequence ID" value="MCB5182186.1"/>
    <property type="molecule type" value="Genomic_DNA"/>
</dbReference>
<feature type="transmembrane region" description="Helical" evidence="1">
    <location>
        <begin position="53"/>
        <end position="73"/>
    </location>
</feature>
<evidence type="ECO:0000313" key="2">
    <source>
        <dbReference type="EMBL" id="MCB5182186.1"/>
    </source>
</evidence>
<comment type="caution">
    <text evidence="2">The sequence shown here is derived from an EMBL/GenBank/DDBJ whole genome shotgun (WGS) entry which is preliminary data.</text>
</comment>
<dbReference type="RefSeq" id="WP_226729277.1">
    <property type="nucleotide sequence ID" value="NZ_JAJAUY010000110.1"/>
</dbReference>
<keyword evidence="1" id="KW-1133">Transmembrane helix</keyword>
<gene>
    <name evidence="2" type="ORF">LG632_22735</name>
</gene>
<evidence type="ECO:0008006" key="4">
    <source>
        <dbReference type="Google" id="ProtNLM"/>
    </source>
</evidence>
<keyword evidence="1" id="KW-0812">Transmembrane</keyword>
<sequence length="158" mass="17022">PVPRAVLDAVGRRAPVTLAELRSDRKLTGSLREFQRAHDRAVPGMADRRTDRLALPAHLLALLLSVFLAGQAAEAAQLHPHGLLQGFAAVCLFVAGWLLLATLLVGASVRLWPGRRDRFAQGCRELEHPAPAALDPAGRAALGRLSTVRPPAVRSRCR</sequence>
<dbReference type="Proteomes" id="UP001199054">
    <property type="component" value="Unassembled WGS sequence"/>
</dbReference>
<evidence type="ECO:0000313" key="3">
    <source>
        <dbReference type="Proteomes" id="UP001199054"/>
    </source>
</evidence>
<feature type="non-terminal residue" evidence="2">
    <location>
        <position position="1"/>
    </location>
</feature>
<evidence type="ECO:0000256" key="1">
    <source>
        <dbReference type="SAM" id="Phobius"/>
    </source>
</evidence>
<protein>
    <recommendedName>
        <fullName evidence="4">TIGR04222 domain-containing membrane protein</fullName>
    </recommendedName>
</protein>
<keyword evidence="1" id="KW-0472">Membrane</keyword>
<accession>A0ABS8BC53</accession>
<proteinExistence type="predicted"/>
<keyword evidence="3" id="KW-1185">Reference proteome</keyword>
<feature type="transmembrane region" description="Helical" evidence="1">
    <location>
        <begin position="85"/>
        <end position="109"/>
    </location>
</feature>